<evidence type="ECO:0000313" key="1">
    <source>
        <dbReference type="EMBL" id="MBD2766768.1"/>
    </source>
</evidence>
<dbReference type="EMBL" id="JACXAD010000002">
    <property type="protein sequence ID" value="MBD2766768.1"/>
    <property type="molecule type" value="Genomic_DNA"/>
</dbReference>
<dbReference type="Proteomes" id="UP000612233">
    <property type="component" value="Unassembled WGS sequence"/>
</dbReference>
<comment type="caution">
    <text evidence="1">The sequence shown here is derived from an EMBL/GenBank/DDBJ whole genome shotgun (WGS) entry which is preliminary data.</text>
</comment>
<name>A0A927BB32_9BACT</name>
<gene>
    <name evidence="1" type="ORF">IC235_02545</name>
</gene>
<dbReference type="RefSeq" id="WP_191003593.1">
    <property type="nucleotide sequence ID" value="NZ_JACXAD010000002.1"/>
</dbReference>
<accession>A0A927BB32</accession>
<reference evidence="1" key="1">
    <citation type="submission" date="2020-09" db="EMBL/GenBank/DDBJ databases">
        <authorList>
            <person name="Kim M.K."/>
        </authorList>
    </citation>
    <scope>NUCLEOTIDE SEQUENCE</scope>
    <source>
        <strain evidence="1">BT664</strain>
    </source>
</reference>
<evidence type="ECO:0000313" key="2">
    <source>
        <dbReference type="Proteomes" id="UP000612233"/>
    </source>
</evidence>
<sequence length="201" mass="22635">MIFYSAPKQVLFGLIIALRLTSCTAQPDTKLPTRCTAQPDTKLPTRCTTQPDTKLPITARLVAKYQVLDEDLSPNNAKCDNIVEEFLQAGPYACSFKVQDLEFDIEDKYIVDSTGHIQKYYSYLAEGPVIYGPKEFAAEPNLMHSNGLDNFYIALVANLGSIIDSSDTIAIEQVFPAEKLILARRSAHLMRGRRFIYQYQE</sequence>
<keyword evidence="2" id="KW-1185">Reference proteome</keyword>
<dbReference type="AlphaFoldDB" id="A0A927BB32"/>
<protein>
    <submittedName>
        <fullName evidence="1">Uncharacterized protein</fullName>
    </submittedName>
</protein>
<proteinExistence type="predicted"/>
<organism evidence="1 2">
    <name type="scientific">Hymenobacter montanus</name>
    <dbReference type="NCBI Taxonomy" id="2771359"/>
    <lineage>
        <taxon>Bacteria</taxon>
        <taxon>Pseudomonadati</taxon>
        <taxon>Bacteroidota</taxon>
        <taxon>Cytophagia</taxon>
        <taxon>Cytophagales</taxon>
        <taxon>Hymenobacteraceae</taxon>
        <taxon>Hymenobacter</taxon>
    </lineage>
</organism>